<evidence type="ECO:0000256" key="1">
    <source>
        <dbReference type="SAM" id="MobiDB-lite"/>
    </source>
</evidence>
<dbReference type="KEGG" id="scy:SCATT_05920"/>
<dbReference type="eggNOG" id="ENOG5031TW1">
    <property type="taxonomic scope" value="Bacteria"/>
</dbReference>
<dbReference type="RefSeq" id="WP_014141363.1">
    <property type="nucleotide sequence ID" value="NC_016111.1"/>
</dbReference>
<accession>G8WRE6</accession>
<accession>F8JT29</accession>
<feature type="region of interest" description="Disordered" evidence="1">
    <location>
        <begin position="76"/>
        <end position="101"/>
    </location>
</feature>
<name>F8JT29_STREN</name>
<dbReference type="KEGG" id="sct:SCAT_0587"/>
<dbReference type="STRING" id="1003195.SCATT_05920"/>
<dbReference type="PATRIC" id="fig|1003195.11.peg.2203"/>
<gene>
    <name evidence="2" type="ordered locus">SCATT_05920</name>
</gene>
<dbReference type="AlphaFoldDB" id="F8JT29"/>
<organism evidence="2 3">
    <name type="scientific">Streptantibioticus cattleyicolor (strain ATCC 35852 / DSM 46488 / JCM 4925 / NBRC 14057 / NRRL 8057)</name>
    <name type="common">Streptomyces cattleya</name>
    <dbReference type="NCBI Taxonomy" id="1003195"/>
    <lineage>
        <taxon>Bacteria</taxon>
        <taxon>Bacillati</taxon>
        <taxon>Actinomycetota</taxon>
        <taxon>Actinomycetes</taxon>
        <taxon>Kitasatosporales</taxon>
        <taxon>Streptomycetaceae</taxon>
        <taxon>Streptantibioticus</taxon>
    </lineage>
</organism>
<dbReference type="EMBL" id="CP003219">
    <property type="protein sequence ID" value="AEW92963.1"/>
    <property type="molecule type" value="Genomic_DNA"/>
</dbReference>
<evidence type="ECO:0000313" key="3">
    <source>
        <dbReference type="Proteomes" id="UP000007842"/>
    </source>
</evidence>
<reference evidence="3" key="1">
    <citation type="submission" date="2011-12" db="EMBL/GenBank/DDBJ databases">
        <title>Complete genome sequence of Streptomyces cattleya strain DSM 46488.</title>
        <authorList>
            <person name="Ou H.-Y."/>
            <person name="Li P."/>
            <person name="Zhao C."/>
            <person name="O'Hagan D."/>
            <person name="Deng Z."/>
        </authorList>
    </citation>
    <scope>NUCLEOTIDE SEQUENCE [LARGE SCALE GENOMIC DNA]</scope>
    <source>
        <strain evidence="3">ATCC 35852 / DSM 46488 / JCM 4925 / NBRC 14057 / NRRL 8057</strain>
    </source>
</reference>
<keyword evidence="3" id="KW-1185">Reference proteome</keyword>
<dbReference type="OrthoDB" id="4219136at2"/>
<evidence type="ECO:0000313" key="2">
    <source>
        <dbReference type="EMBL" id="AEW92963.1"/>
    </source>
</evidence>
<dbReference type="Proteomes" id="UP000007842">
    <property type="component" value="Chromosome"/>
</dbReference>
<protein>
    <submittedName>
        <fullName evidence="2">Uncharacterized protein</fullName>
    </submittedName>
</protein>
<sequence length="101" mass="10925">MAAKEPEEVKRLVEAIEAFAAVEDDAACAAAVTVVLDKWPDLHGRLRQIRQERVNALRDAGRTWAEIGSILGGKTPARAQQISVGLRGTKRPPKKGEPSAE</sequence>
<proteinExistence type="predicted"/>
<dbReference type="HOGENOM" id="CLU_165549_0_0_11"/>